<evidence type="ECO:0008006" key="3">
    <source>
        <dbReference type="Google" id="ProtNLM"/>
    </source>
</evidence>
<dbReference type="AlphaFoldDB" id="A0A453LBU0"/>
<evidence type="ECO:0000313" key="1">
    <source>
        <dbReference type="EnsemblPlants" id="AET5Gv20703800.1"/>
    </source>
</evidence>
<evidence type="ECO:0000313" key="2">
    <source>
        <dbReference type="Proteomes" id="UP000015105"/>
    </source>
</evidence>
<reference evidence="1" key="5">
    <citation type="journal article" date="2021" name="G3 (Bethesda)">
        <title>Aegilops tauschii genome assembly Aet v5.0 features greater sequence contiguity and improved annotation.</title>
        <authorList>
            <person name="Wang L."/>
            <person name="Zhu T."/>
            <person name="Rodriguez J.C."/>
            <person name="Deal K.R."/>
            <person name="Dubcovsky J."/>
            <person name="McGuire P.E."/>
            <person name="Lux T."/>
            <person name="Spannagl M."/>
            <person name="Mayer K.F.X."/>
            <person name="Baldrich P."/>
            <person name="Meyers B.C."/>
            <person name="Huo N."/>
            <person name="Gu Y.Q."/>
            <person name="Zhou H."/>
            <person name="Devos K.M."/>
            <person name="Bennetzen J.L."/>
            <person name="Unver T."/>
            <person name="Budak H."/>
            <person name="Gulick P.J."/>
            <person name="Galiba G."/>
            <person name="Kalapos B."/>
            <person name="Nelson D.R."/>
            <person name="Li P."/>
            <person name="You F.M."/>
            <person name="Luo M.C."/>
            <person name="Dvorak J."/>
        </authorList>
    </citation>
    <scope>NUCLEOTIDE SEQUENCE [LARGE SCALE GENOMIC DNA]</scope>
    <source>
        <strain evidence="1">cv. AL8/78</strain>
    </source>
</reference>
<protein>
    <recommendedName>
        <fullName evidence="3">RNase H type-1 domain-containing protein</fullName>
    </recommendedName>
</protein>
<accession>A0A453LBU0</accession>
<reference evidence="2" key="2">
    <citation type="journal article" date="2017" name="Nat. Plants">
        <title>The Aegilops tauschii genome reveals multiple impacts of transposons.</title>
        <authorList>
            <person name="Zhao G."/>
            <person name="Zou C."/>
            <person name="Li K."/>
            <person name="Wang K."/>
            <person name="Li T."/>
            <person name="Gao L."/>
            <person name="Zhang X."/>
            <person name="Wang H."/>
            <person name="Yang Z."/>
            <person name="Liu X."/>
            <person name="Jiang W."/>
            <person name="Mao L."/>
            <person name="Kong X."/>
            <person name="Jiao Y."/>
            <person name="Jia J."/>
        </authorList>
    </citation>
    <scope>NUCLEOTIDE SEQUENCE [LARGE SCALE GENOMIC DNA]</scope>
    <source>
        <strain evidence="2">cv. AL8/78</strain>
    </source>
</reference>
<proteinExistence type="predicted"/>
<dbReference type="EnsemblPlants" id="AET5Gv20703800.1">
    <property type="protein sequence ID" value="AET5Gv20703800.1"/>
    <property type="gene ID" value="AET5Gv20703800"/>
</dbReference>
<dbReference type="STRING" id="200361.A0A453LBU0"/>
<dbReference type="Gramene" id="AET5Gv20703800.1">
    <property type="protein sequence ID" value="AET5Gv20703800.1"/>
    <property type="gene ID" value="AET5Gv20703800"/>
</dbReference>
<sequence length="89" mass="10034">ALCIKWGKCHNMEVIETMKNGGQSAGAAAAVVFDACYFMACDFSLTRSEHCNRIANKVARELARLAKFSVTRDWFKGLQRILYLLLQTM</sequence>
<keyword evidence="2" id="KW-1185">Reference proteome</keyword>
<reference evidence="1" key="3">
    <citation type="journal article" date="2017" name="Nature">
        <title>Genome sequence of the progenitor of the wheat D genome Aegilops tauschii.</title>
        <authorList>
            <person name="Luo M.C."/>
            <person name="Gu Y.Q."/>
            <person name="Puiu D."/>
            <person name="Wang H."/>
            <person name="Twardziok S.O."/>
            <person name="Deal K.R."/>
            <person name="Huo N."/>
            <person name="Zhu T."/>
            <person name="Wang L."/>
            <person name="Wang Y."/>
            <person name="McGuire P.E."/>
            <person name="Liu S."/>
            <person name="Long H."/>
            <person name="Ramasamy R.K."/>
            <person name="Rodriguez J.C."/>
            <person name="Van S.L."/>
            <person name="Yuan L."/>
            <person name="Wang Z."/>
            <person name="Xia Z."/>
            <person name="Xiao L."/>
            <person name="Anderson O.D."/>
            <person name="Ouyang S."/>
            <person name="Liang Y."/>
            <person name="Zimin A.V."/>
            <person name="Pertea G."/>
            <person name="Qi P."/>
            <person name="Bennetzen J.L."/>
            <person name="Dai X."/>
            <person name="Dawson M.W."/>
            <person name="Muller H.G."/>
            <person name="Kugler K."/>
            <person name="Rivarola-Duarte L."/>
            <person name="Spannagl M."/>
            <person name="Mayer K.F.X."/>
            <person name="Lu F.H."/>
            <person name="Bevan M.W."/>
            <person name="Leroy P."/>
            <person name="Li P."/>
            <person name="You F.M."/>
            <person name="Sun Q."/>
            <person name="Liu Z."/>
            <person name="Lyons E."/>
            <person name="Wicker T."/>
            <person name="Salzberg S.L."/>
            <person name="Devos K.M."/>
            <person name="Dvorak J."/>
        </authorList>
    </citation>
    <scope>NUCLEOTIDE SEQUENCE [LARGE SCALE GENOMIC DNA]</scope>
    <source>
        <strain evidence="1">cv. AL8/78</strain>
    </source>
</reference>
<reference evidence="1" key="4">
    <citation type="submission" date="2019-03" db="UniProtKB">
        <authorList>
            <consortium name="EnsemblPlants"/>
        </authorList>
    </citation>
    <scope>IDENTIFICATION</scope>
</reference>
<reference evidence="2" key="1">
    <citation type="journal article" date="2014" name="Science">
        <title>Ancient hybridizations among the ancestral genomes of bread wheat.</title>
        <authorList>
            <consortium name="International Wheat Genome Sequencing Consortium,"/>
            <person name="Marcussen T."/>
            <person name="Sandve S.R."/>
            <person name="Heier L."/>
            <person name="Spannagl M."/>
            <person name="Pfeifer M."/>
            <person name="Jakobsen K.S."/>
            <person name="Wulff B.B."/>
            <person name="Steuernagel B."/>
            <person name="Mayer K.F."/>
            <person name="Olsen O.A."/>
        </authorList>
    </citation>
    <scope>NUCLEOTIDE SEQUENCE [LARGE SCALE GENOMIC DNA]</scope>
    <source>
        <strain evidence="2">cv. AL8/78</strain>
    </source>
</reference>
<name>A0A453LBU0_AEGTS</name>
<organism evidence="1 2">
    <name type="scientific">Aegilops tauschii subsp. strangulata</name>
    <name type="common">Goatgrass</name>
    <dbReference type="NCBI Taxonomy" id="200361"/>
    <lineage>
        <taxon>Eukaryota</taxon>
        <taxon>Viridiplantae</taxon>
        <taxon>Streptophyta</taxon>
        <taxon>Embryophyta</taxon>
        <taxon>Tracheophyta</taxon>
        <taxon>Spermatophyta</taxon>
        <taxon>Magnoliopsida</taxon>
        <taxon>Liliopsida</taxon>
        <taxon>Poales</taxon>
        <taxon>Poaceae</taxon>
        <taxon>BOP clade</taxon>
        <taxon>Pooideae</taxon>
        <taxon>Triticodae</taxon>
        <taxon>Triticeae</taxon>
        <taxon>Triticinae</taxon>
        <taxon>Aegilops</taxon>
    </lineage>
</organism>
<dbReference type="Proteomes" id="UP000015105">
    <property type="component" value="Chromosome 5D"/>
</dbReference>